<dbReference type="Pfam" id="PF00146">
    <property type="entry name" value="NADHdh"/>
    <property type="match status" value="1"/>
</dbReference>
<sequence>MAMPESLTLADSFGTVPAVVLVVAVGLALGLLVAAVDRVVLSGGRLGAGVDPVRSALRALIEQRRTTVAPDRLLGRIGAGAVLVLALLSVAVIPLAGRSLVSTSADLVWFNAAEALLWAAVWLVGWAPNAVHPLVGGYRFLAQGLAYELPLMFTLITTAVAARSLRTTDIVAAQADLWFIVSMPLAFAVFLASGAAFAFWGPFAAPAGSDIAGGVLAELSGPDRLFVEAGRAVFLGATAAMATTLFLGGHTGPVLPGPAWFLLKTAAVVVLVVVTGRRLPLVRPDRFVEVAWMVLVPLTLLQALVVAVLAVNGFYP</sequence>
<comment type="caution">
    <text evidence="7">The sequence shown here is derived from an EMBL/GenBank/DDBJ whole genome shotgun (WGS) entry which is preliminary data.</text>
</comment>
<dbReference type="GO" id="GO:0005886">
    <property type="term" value="C:plasma membrane"/>
    <property type="evidence" value="ECO:0007669"/>
    <property type="project" value="UniProtKB-SubCell"/>
</dbReference>
<keyword evidence="8" id="KW-1185">Reference proteome</keyword>
<dbReference type="InterPro" id="IPR001694">
    <property type="entry name" value="NADH_UbQ_OxRdtase_su1/FPO"/>
</dbReference>
<dbReference type="AlphaFoldDB" id="A0A3N4ZAK5"/>
<feature type="transmembrane region" description="Helical" evidence="6">
    <location>
        <begin position="73"/>
        <end position="95"/>
    </location>
</feature>
<dbReference type="GO" id="GO:0003954">
    <property type="term" value="F:NADH dehydrogenase activity"/>
    <property type="evidence" value="ECO:0007669"/>
    <property type="project" value="TreeGrafter"/>
</dbReference>
<comment type="similarity">
    <text evidence="5">Belongs to the complex I subunit 1 family.</text>
</comment>
<evidence type="ECO:0000313" key="8">
    <source>
        <dbReference type="Proteomes" id="UP000280726"/>
    </source>
</evidence>
<comment type="subcellular location">
    <subcellularLocation>
        <location evidence="5">Cell membrane</location>
        <topology evidence="5">Multi-pass membrane protein</topology>
    </subcellularLocation>
    <subcellularLocation>
        <location evidence="1">Membrane</location>
        <topology evidence="1">Multi-pass membrane protein</topology>
    </subcellularLocation>
</comment>
<keyword evidence="2 5" id="KW-0812">Transmembrane</keyword>
<evidence type="ECO:0000256" key="5">
    <source>
        <dbReference type="RuleBase" id="RU000471"/>
    </source>
</evidence>
<accession>A0A3N4ZAK5</accession>
<evidence type="ECO:0000256" key="1">
    <source>
        <dbReference type="ARBA" id="ARBA00004141"/>
    </source>
</evidence>
<evidence type="ECO:0000313" key="7">
    <source>
        <dbReference type="EMBL" id="RPF28280.1"/>
    </source>
</evidence>
<feature type="transmembrane region" description="Helical" evidence="6">
    <location>
        <begin position="291"/>
        <end position="315"/>
    </location>
</feature>
<evidence type="ECO:0000256" key="2">
    <source>
        <dbReference type="ARBA" id="ARBA00022692"/>
    </source>
</evidence>
<keyword evidence="5" id="KW-0520">NAD</keyword>
<evidence type="ECO:0000256" key="3">
    <source>
        <dbReference type="ARBA" id="ARBA00022989"/>
    </source>
</evidence>
<gene>
    <name evidence="7" type="ORF">EDD32_2803</name>
</gene>
<feature type="transmembrane region" description="Helical" evidence="6">
    <location>
        <begin position="12"/>
        <end position="36"/>
    </location>
</feature>
<reference evidence="7 8" key="1">
    <citation type="submission" date="2018-11" db="EMBL/GenBank/DDBJ databases">
        <title>Sequencing the genomes of 1000 actinobacteria strains.</title>
        <authorList>
            <person name="Klenk H.-P."/>
        </authorList>
    </citation>
    <scope>NUCLEOTIDE SEQUENCE [LARGE SCALE GENOMIC DNA]</scope>
    <source>
        <strain evidence="7 8">DSM 14418</strain>
    </source>
</reference>
<keyword evidence="4 6" id="KW-0472">Membrane</keyword>
<dbReference type="GO" id="GO:0009060">
    <property type="term" value="P:aerobic respiration"/>
    <property type="evidence" value="ECO:0007669"/>
    <property type="project" value="TreeGrafter"/>
</dbReference>
<feature type="transmembrane region" description="Helical" evidence="6">
    <location>
        <begin position="259"/>
        <end position="279"/>
    </location>
</feature>
<proteinExistence type="inferred from homology"/>
<feature type="transmembrane region" description="Helical" evidence="6">
    <location>
        <begin position="145"/>
        <end position="165"/>
    </location>
</feature>
<feature type="transmembrane region" description="Helical" evidence="6">
    <location>
        <begin position="177"/>
        <end position="200"/>
    </location>
</feature>
<name>A0A3N4ZAK5_9MICO</name>
<protein>
    <submittedName>
        <fullName evidence="7">NADH-quinone oxidoreductase subunit H</fullName>
    </submittedName>
</protein>
<dbReference type="Proteomes" id="UP000280726">
    <property type="component" value="Unassembled WGS sequence"/>
</dbReference>
<dbReference type="EMBL" id="RKRA01000001">
    <property type="protein sequence ID" value="RPF28280.1"/>
    <property type="molecule type" value="Genomic_DNA"/>
</dbReference>
<feature type="transmembrane region" description="Helical" evidence="6">
    <location>
        <begin position="107"/>
        <end position="125"/>
    </location>
</feature>
<keyword evidence="3 6" id="KW-1133">Transmembrane helix</keyword>
<evidence type="ECO:0000256" key="6">
    <source>
        <dbReference type="SAM" id="Phobius"/>
    </source>
</evidence>
<feature type="transmembrane region" description="Helical" evidence="6">
    <location>
        <begin position="229"/>
        <end position="247"/>
    </location>
</feature>
<organism evidence="7 8">
    <name type="scientific">Georgenia muralis</name>
    <dbReference type="NCBI Taxonomy" id="154117"/>
    <lineage>
        <taxon>Bacteria</taxon>
        <taxon>Bacillati</taxon>
        <taxon>Actinomycetota</taxon>
        <taxon>Actinomycetes</taxon>
        <taxon>Micrococcales</taxon>
        <taxon>Bogoriellaceae</taxon>
        <taxon>Georgenia</taxon>
    </lineage>
</organism>
<dbReference type="PANTHER" id="PTHR11432:SF3">
    <property type="entry name" value="NADH-UBIQUINONE OXIDOREDUCTASE CHAIN 1"/>
    <property type="match status" value="1"/>
</dbReference>
<dbReference type="PANTHER" id="PTHR11432">
    <property type="entry name" value="NADH DEHYDROGENASE SUBUNIT 1"/>
    <property type="match status" value="1"/>
</dbReference>
<evidence type="ECO:0000256" key="4">
    <source>
        <dbReference type="ARBA" id="ARBA00023136"/>
    </source>
</evidence>